<organism evidence="2 3">
    <name type="scientific">Araneus ventricosus</name>
    <name type="common">Orbweaver spider</name>
    <name type="synonym">Epeira ventricosa</name>
    <dbReference type="NCBI Taxonomy" id="182803"/>
    <lineage>
        <taxon>Eukaryota</taxon>
        <taxon>Metazoa</taxon>
        <taxon>Ecdysozoa</taxon>
        <taxon>Arthropoda</taxon>
        <taxon>Chelicerata</taxon>
        <taxon>Arachnida</taxon>
        <taxon>Araneae</taxon>
        <taxon>Araneomorphae</taxon>
        <taxon>Entelegynae</taxon>
        <taxon>Araneoidea</taxon>
        <taxon>Araneidae</taxon>
        <taxon>Araneus</taxon>
    </lineage>
</organism>
<accession>A0A4Y2FTI9</accession>
<keyword evidence="3" id="KW-1185">Reference proteome</keyword>
<protein>
    <submittedName>
        <fullName evidence="2">Uncharacterized protein</fullName>
    </submittedName>
</protein>
<comment type="caution">
    <text evidence="2">The sequence shown here is derived from an EMBL/GenBank/DDBJ whole genome shotgun (WGS) entry which is preliminary data.</text>
</comment>
<dbReference type="Proteomes" id="UP000499080">
    <property type="component" value="Unassembled WGS sequence"/>
</dbReference>
<dbReference type="AlphaFoldDB" id="A0A4Y2FTI9"/>
<reference evidence="2 3" key="1">
    <citation type="journal article" date="2019" name="Sci. Rep.">
        <title>Orb-weaving spider Araneus ventricosus genome elucidates the spidroin gene catalogue.</title>
        <authorList>
            <person name="Kono N."/>
            <person name="Nakamura H."/>
            <person name="Ohtoshi R."/>
            <person name="Moran D.A.P."/>
            <person name="Shinohara A."/>
            <person name="Yoshida Y."/>
            <person name="Fujiwara M."/>
            <person name="Mori M."/>
            <person name="Tomita M."/>
            <person name="Arakawa K."/>
        </authorList>
    </citation>
    <scope>NUCLEOTIDE SEQUENCE [LARGE SCALE GENOMIC DNA]</scope>
</reference>
<sequence>MTKTTNELAPLSPNFHATPTEGRLATTHDLACNRPHTRRIFSGIGPGTLRDLATRPPRLSSARREMLKAWETVASYIEKHHPNKEEGLCALKIYFMIMLCHTSVKF</sequence>
<evidence type="ECO:0000256" key="1">
    <source>
        <dbReference type="SAM" id="MobiDB-lite"/>
    </source>
</evidence>
<feature type="region of interest" description="Disordered" evidence="1">
    <location>
        <begin position="1"/>
        <end position="22"/>
    </location>
</feature>
<gene>
    <name evidence="2" type="ORF">AVEN_20375_1</name>
</gene>
<proteinExistence type="predicted"/>
<dbReference type="EMBL" id="BGPR01001061">
    <property type="protein sequence ID" value="GBM44337.1"/>
    <property type="molecule type" value="Genomic_DNA"/>
</dbReference>
<name>A0A4Y2FTI9_ARAVE</name>
<evidence type="ECO:0000313" key="2">
    <source>
        <dbReference type="EMBL" id="GBM44337.1"/>
    </source>
</evidence>
<evidence type="ECO:0000313" key="3">
    <source>
        <dbReference type="Proteomes" id="UP000499080"/>
    </source>
</evidence>